<dbReference type="Gene3D" id="3.30.750.24">
    <property type="entry name" value="STAS domain"/>
    <property type="match status" value="1"/>
</dbReference>
<dbReference type="PROSITE" id="PS50801">
    <property type="entry name" value="STAS"/>
    <property type="match status" value="1"/>
</dbReference>
<feature type="domain" description="STAS" evidence="1">
    <location>
        <begin position="1"/>
        <end position="61"/>
    </location>
</feature>
<sequence>MDCTFADQTRLLVLSLEREGAKVLLSSLRSKTVRRLLDAHGICNGSSRKVFNTLDQAIQHCEDLILAEAGKLRKPHSGGEWPLQDLLLEYVEGFIPDGAKAREAAATAAKHFERIQLKQSQLLFRSEDPADAIFVVAQGVVGAAYSTTFLGNLEMLPSPPSSAICRQETPQLELDFPFVEEVQADGRDFEEHGVGAILNDAAFYARRKCGADAVAKTDCVVFRLPRKALARMEEEEPGAAVLLQKVLLRDLSQLMAQFLCPLQAVAGLS</sequence>
<dbReference type="Gene3D" id="2.60.120.10">
    <property type="entry name" value="Jelly Rolls"/>
    <property type="match status" value="1"/>
</dbReference>
<evidence type="ECO:0000313" key="3">
    <source>
        <dbReference type="Proteomes" id="UP001178507"/>
    </source>
</evidence>
<evidence type="ECO:0000259" key="1">
    <source>
        <dbReference type="PROSITE" id="PS50801"/>
    </source>
</evidence>
<dbReference type="InterPro" id="IPR014710">
    <property type="entry name" value="RmlC-like_jellyroll"/>
</dbReference>
<dbReference type="Proteomes" id="UP001178507">
    <property type="component" value="Unassembled WGS sequence"/>
</dbReference>
<dbReference type="InterPro" id="IPR036513">
    <property type="entry name" value="STAS_dom_sf"/>
</dbReference>
<dbReference type="PANTHER" id="PTHR43310:SF2">
    <property type="entry name" value="SLC26A_SULP TRANSPORTER DOMAIN-CONTAINING PROTEIN"/>
    <property type="match status" value="1"/>
</dbReference>
<name>A0AA36NB60_9DINO</name>
<reference evidence="2" key="1">
    <citation type="submission" date="2023-08" db="EMBL/GenBank/DDBJ databases">
        <authorList>
            <person name="Chen Y."/>
            <person name="Shah S."/>
            <person name="Dougan E. K."/>
            <person name="Thang M."/>
            <person name="Chan C."/>
        </authorList>
    </citation>
    <scope>NUCLEOTIDE SEQUENCE</scope>
</reference>
<comment type="caution">
    <text evidence="2">The sequence shown here is derived from an EMBL/GenBank/DDBJ whole genome shotgun (WGS) entry which is preliminary data.</text>
</comment>
<dbReference type="SUPFAM" id="SSF51206">
    <property type="entry name" value="cAMP-binding domain-like"/>
    <property type="match status" value="1"/>
</dbReference>
<dbReference type="PANTHER" id="PTHR43310">
    <property type="entry name" value="SULFATE TRANSPORTER YBAR-RELATED"/>
    <property type="match status" value="1"/>
</dbReference>
<dbReference type="EMBL" id="CAUJNA010003253">
    <property type="protein sequence ID" value="CAJ1397071.1"/>
    <property type="molecule type" value="Genomic_DNA"/>
</dbReference>
<dbReference type="InterPro" id="IPR002645">
    <property type="entry name" value="STAS_dom"/>
</dbReference>
<accession>A0AA36NB60</accession>
<gene>
    <name evidence="2" type="ORF">EVOR1521_LOCUS21161</name>
</gene>
<organism evidence="2 3">
    <name type="scientific">Effrenium voratum</name>
    <dbReference type="NCBI Taxonomy" id="2562239"/>
    <lineage>
        <taxon>Eukaryota</taxon>
        <taxon>Sar</taxon>
        <taxon>Alveolata</taxon>
        <taxon>Dinophyceae</taxon>
        <taxon>Suessiales</taxon>
        <taxon>Symbiodiniaceae</taxon>
        <taxon>Effrenium</taxon>
    </lineage>
</organism>
<protein>
    <recommendedName>
        <fullName evidence="1">STAS domain-containing protein</fullName>
    </recommendedName>
</protein>
<proteinExistence type="predicted"/>
<keyword evidence="3" id="KW-1185">Reference proteome</keyword>
<dbReference type="InterPro" id="IPR018490">
    <property type="entry name" value="cNMP-bd_dom_sf"/>
</dbReference>
<evidence type="ECO:0000313" key="2">
    <source>
        <dbReference type="EMBL" id="CAJ1397071.1"/>
    </source>
</evidence>
<dbReference type="InterPro" id="IPR052706">
    <property type="entry name" value="Membrane-Transporter-like"/>
</dbReference>
<dbReference type="AlphaFoldDB" id="A0AA36NB60"/>